<name>A0ABW3CPI0_9ACTN</name>
<gene>
    <name evidence="4" type="ORF">ACFQ07_25020</name>
</gene>
<comment type="caution">
    <text evidence="4">The sequence shown here is derived from an EMBL/GenBank/DDBJ whole genome shotgun (WGS) entry which is preliminary data.</text>
</comment>
<dbReference type="InterPro" id="IPR027417">
    <property type="entry name" value="P-loop_NTPase"/>
</dbReference>
<dbReference type="InterPro" id="IPR003593">
    <property type="entry name" value="AAA+_ATPase"/>
</dbReference>
<dbReference type="PANTHER" id="PTHR16305:SF35">
    <property type="entry name" value="TRANSCRIPTIONAL ACTIVATOR DOMAIN"/>
    <property type="match status" value="1"/>
</dbReference>
<dbReference type="Pfam" id="PF13191">
    <property type="entry name" value="AAA_16"/>
    <property type="match status" value="1"/>
</dbReference>
<feature type="domain" description="AAA+ ATPase" evidence="3">
    <location>
        <begin position="28"/>
        <end position="208"/>
    </location>
</feature>
<evidence type="ECO:0000256" key="2">
    <source>
        <dbReference type="ARBA" id="ARBA00022840"/>
    </source>
</evidence>
<keyword evidence="5" id="KW-1185">Reference proteome</keyword>
<evidence type="ECO:0000256" key="1">
    <source>
        <dbReference type="ARBA" id="ARBA00022741"/>
    </source>
</evidence>
<organism evidence="4 5">
    <name type="scientific">Actinomadura adrarensis</name>
    <dbReference type="NCBI Taxonomy" id="1819600"/>
    <lineage>
        <taxon>Bacteria</taxon>
        <taxon>Bacillati</taxon>
        <taxon>Actinomycetota</taxon>
        <taxon>Actinomycetes</taxon>
        <taxon>Streptosporangiales</taxon>
        <taxon>Thermomonosporaceae</taxon>
        <taxon>Actinomadura</taxon>
    </lineage>
</organism>
<dbReference type="EMBL" id="JBHTIR010003640">
    <property type="protein sequence ID" value="MFD0855527.1"/>
    <property type="molecule type" value="Genomic_DNA"/>
</dbReference>
<keyword evidence="2" id="KW-0067">ATP-binding</keyword>
<reference evidence="5" key="1">
    <citation type="journal article" date="2019" name="Int. J. Syst. Evol. Microbiol.">
        <title>The Global Catalogue of Microorganisms (GCM) 10K type strain sequencing project: providing services to taxonomists for standard genome sequencing and annotation.</title>
        <authorList>
            <consortium name="The Broad Institute Genomics Platform"/>
            <consortium name="The Broad Institute Genome Sequencing Center for Infectious Disease"/>
            <person name="Wu L."/>
            <person name="Ma J."/>
        </authorList>
    </citation>
    <scope>NUCLEOTIDE SEQUENCE [LARGE SCALE GENOMIC DNA]</scope>
    <source>
        <strain evidence="5">JCM 31696</strain>
    </source>
</reference>
<evidence type="ECO:0000313" key="5">
    <source>
        <dbReference type="Proteomes" id="UP001597083"/>
    </source>
</evidence>
<proteinExistence type="predicted"/>
<dbReference type="PANTHER" id="PTHR16305">
    <property type="entry name" value="TESTICULAR SOLUBLE ADENYLYL CYCLASE"/>
    <property type="match status" value="1"/>
</dbReference>
<protein>
    <submittedName>
        <fullName evidence="4">AAA family ATPase</fullName>
    </submittedName>
</protein>
<dbReference type="Gene3D" id="3.40.50.300">
    <property type="entry name" value="P-loop containing nucleotide triphosphate hydrolases"/>
    <property type="match status" value="1"/>
</dbReference>
<dbReference type="SMART" id="SM00382">
    <property type="entry name" value="AAA"/>
    <property type="match status" value="1"/>
</dbReference>
<dbReference type="SUPFAM" id="SSF52540">
    <property type="entry name" value="P-loop containing nucleoside triphosphate hydrolases"/>
    <property type="match status" value="1"/>
</dbReference>
<accession>A0ABW3CPI0</accession>
<evidence type="ECO:0000259" key="3">
    <source>
        <dbReference type="SMART" id="SM00382"/>
    </source>
</evidence>
<keyword evidence="1" id="KW-0547">Nucleotide-binding</keyword>
<dbReference type="Proteomes" id="UP001597083">
    <property type="component" value="Unassembled WGS sequence"/>
</dbReference>
<dbReference type="InterPro" id="IPR041664">
    <property type="entry name" value="AAA_16"/>
</dbReference>
<evidence type="ECO:0000313" key="4">
    <source>
        <dbReference type="EMBL" id="MFD0855527.1"/>
    </source>
</evidence>
<sequence length="215" mass="22403">MGLDPIGLVGRDREPAELAMFLDKAATDGAAVLLTGEPGVGKTALLDATAELAVAKGARVVRGSGVEYETDISFAGLHQLVASMSHELGRLPPSLREALEVALGLGAGPAPRPITVMNAALALFEEAAKEQPLLLVVDDLHVLDHASRSAVGFVARRLSGRPIGVLGARRPESGEPFPSTGLSEVEVTPLNDADARRLHMSAVHDAETMQKQLAG</sequence>